<dbReference type="Gene3D" id="3.90.25.10">
    <property type="entry name" value="UDP-galactose 4-epimerase, domain 1"/>
    <property type="match status" value="1"/>
</dbReference>
<dbReference type="EMBL" id="LIBB01000105">
    <property type="protein sequence ID" value="KRO72037.1"/>
    <property type="molecule type" value="Genomic_DNA"/>
</dbReference>
<dbReference type="AlphaFoldDB" id="A0A0R2SAX1"/>
<dbReference type="EC" id="1.1.1.133" evidence="3 6"/>
<comment type="cofactor">
    <cofactor evidence="6">
        <name>Mg(2+)</name>
        <dbReference type="ChEBI" id="CHEBI:18420"/>
    </cofactor>
    <text evidence="6">Binds 1 Mg(2+) ion per monomer.</text>
</comment>
<keyword evidence="6" id="KW-0560">Oxidoreductase</keyword>
<keyword evidence="6" id="KW-0521">NADP</keyword>
<proteinExistence type="inferred from homology"/>
<dbReference type="UniPathway" id="UPA00124"/>
<dbReference type="GO" id="GO:0008831">
    <property type="term" value="F:dTDP-4-dehydrorhamnose reductase activity"/>
    <property type="evidence" value="ECO:0007669"/>
    <property type="project" value="UniProtKB-EC"/>
</dbReference>
<accession>A0A0R2SAX1</accession>
<comment type="pathway">
    <text evidence="1 6">Carbohydrate biosynthesis; dTDP-L-rhamnose biosynthesis.</text>
</comment>
<dbReference type="GO" id="GO:0019305">
    <property type="term" value="P:dTDP-rhamnose biosynthetic process"/>
    <property type="evidence" value="ECO:0007669"/>
    <property type="project" value="UniProtKB-UniPathway"/>
</dbReference>
<dbReference type="GO" id="GO:0005829">
    <property type="term" value="C:cytosol"/>
    <property type="evidence" value="ECO:0007669"/>
    <property type="project" value="TreeGrafter"/>
</dbReference>
<reference evidence="8 9" key="1">
    <citation type="submission" date="2015-10" db="EMBL/GenBank/DDBJ databases">
        <title>Metagenome-Assembled Genomes uncover a global brackish microbiome.</title>
        <authorList>
            <person name="Hugerth L.W."/>
            <person name="Larsson J."/>
            <person name="Alneberg J."/>
            <person name="Lindh M.V."/>
            <person name="Legrand C."/>
            <person name="Pinhassi J."/>
            <person name="Andersson A.F."/>
        </authorList>
    </citation>
    <scope>NUCLEOTIDE SEQUENCE [LARGE SCALE GENOMIC DNA]</scope>
    <source>
        <strain evidence="8">BACL4 MAG-120507-bin80</strain>
    </source>
</reference>
<dbReference type="Proteomes" id="UP000051934">
    <property type="component" value="Unassembled WGS sequence"/>
</dbReference>
<dbReference type="Pfam" id="PF04321">
    <property type="entry name" value="RmlD_sub_bind"/>
    <property type="match status" value="1"/>
</dbReference>
<dbReference type="InterPro" id="IPR005913">
    <property type="entry name" value="dTDP_dehydrorham_reduct"/>
</dbReference>
<comment type="caution">
    <text evidence="8">The sequence shown here is derived from an EMBL/GenBank/DDBJ whole genome shotgun (WGS) entry which is preliminary data.</text>
</comment>
<sequence length="316" mass="35335">MKLYIVGGKSPTGKALIEILRKHKIRFLAPADKYFDPDNALAIAKSITDFRPDQLINLADFISGNHSALKRAESAEERCRQINAQLPAVLSEVCNHLGIPLLHLSNSYVFDGEKKLAYNETDELNPQGVYGRCTLAGEEVVRAHPHHIIIRSGWLFGLHKRGLIKSWIRLAKRSGGEITVFRRRFSPTSTADLAGAIFAISRQVDCDANAWGTYHYAGLETKRESEFGRQTLDYAANHDEGIYQLIDSIKLVESPVRLPELLNSTLSSKKIFDTFGIKPHSWHGHLRETIKSLYGGRLREVQEDNEDDASVSSVGS</sequence>
<dbReference type="InterPro" id="IPR036291">
    <property type="entry name" value="NAD(P)-bd_dom_sf"/>
</dbReference>
<dbReference type="PANTHER" id="PTHR10491:SF4">
    <property type="entry name" value="METHIONINE ADENOSYLTRANSFERASE 2 SUBUNIT BETA"/>
    <property type="match status" value="1"/>
</dbReference>
<evidence type="ECO:0000256" key="4">
    <source>
        <dbReference type="ARBA" id="ARBA00017099"/>
    </source>
</evidence>
<evidence type="ECO:0000256" key="2">
    <source>
        <dbReference type="ARBA" id="ARBA00010944"/>
    </source>
</evidence>
<organism evidence="8 9">
    <name type="scientific">OM182 bacterium BACL3 MAG-120507-bin80</name>
    <dbReference type="NCBI Taxonomy" id="1655577"/>
    <lineage>
        <taxon>Bacteria</taxon>
        <taxon>Pseudomonadati</taxon>
        <taxon>Pseudomonadota</taxon>
        <taxon>Gammaproteobacteria</taxon>
        <taxon>OMG group</taxon>
        <taxon>OM182 clade</taxon>
    </lineage>
</organism>
<evidence type="ECO:0000313" key="8">
    <source>
        <dbReference type="EMBL" id="KRO72037.1"/>
    </source>
</evidence>
<dbReference type="Gene3D" id="3.40.50.720">
    <property type="entry name" value="NAD(P)-binding Rossmann-like Domain"/>
    <property type="match status" value="1"/>
</dbReference>
<comment type="similarity">
    <text evidence="2 6">Belongs to the dTDP-4-dehydrorhamnose reductase family.</text>
</comment>
<evidence type="ECO:0000313" key="9">
    <source>
        <dbReference type="Proteomes" id="UP000051934"/>
    </source>
</evidence>
<name>A0A0R2SAX1_9GAMM</name>
<dbReference type="InterPro" id="IPR029903">
    <property type="entry name" value="RmlD-like-bd"/>
</dbReference>
<evidence type="ECO:0000256" key="6">
    <source>
        <dbReference type="RuleBase" id="RU364082"/>
    </source>
</evidence>
<dbReference type="GO" id="GO:0009243">
    <property type="term" value="P:O antigen biosynthetic process"/>
    <property type="evidence" value="ECO:0007669"/>
    <property type="project" value="UniProtKB-UniPathway"/>
</dbReference>
<evidence type="ECO:0000259" key="7">
    <source>
        <dbReference type="Pfam" id="PF04321"/>
    </source>
</evidence>
<dbReference type="SUPFAM" id="SSF51735">
    <property type="entry name" value="NAD(P)-binding Rossmann-fold domains"/>
    <property type="match status" value="1"/>
</dbReference>
<feature type="domain" description="RmlD-like substrate binding" evidence="7">
    <location>
        <begin position="1"/>
        <end position="293"/>
    </location>
</feature>
<dbReference type="PANTHER" id="PTHR10491">
    <property type="entry name" value="DTDP-4-DEHYDRORHAMNOSE REDUCTASE"/>
    <property type="match status" value="1"/>
</dbReference>
<comment type="function">
    <text evidence="6">Catalyzes the reduction of dTDP-6-deoxy-L-lyxo-4-hexulose to yield dTDP-L-rhamnose.</text>
</comment>
<protein>
    <recommendedName>
        <fullName evidence="4 6">dTDP-4-dehydrorhamnose reductase</fullName>
        <ecNumber evidence="3 6">1.1.1.133</ecNumber>
    </recommendedName>
</protein>
<gene>
    <name evidence="8" type="ORF">ABR69_07630</name>
</gene>
<dbReference type="UniPathway" id="UPA00281"/>
<evidence type="ECO:0000256" key="5">
    <source>
        <dbReference type="ARBA" id="ARBA00048200"/>
    </source>
</evidence>
<comment type="catalytic activity">
    <reaction evidence="5 6">
        <text>dTDP-beta-L-rhamnose + NADP(+) = dTDP-4-dehydro-beta-L-rhamnose + NADPH + H(+)</text>
        <dbReference type="Rhea" id="RHEA:21796"/>
        <dbReference type="ChEBI" id="CHEBI:15378"/>
        <dbReference type="ChEBI" id="CHEBI:57510"/>
        <dbReference type="ChEBI" id="CHEBI:57783"/>
        <dbReference type="ChEBI" id="CHEBI:58349"/>
        <dbReference type="ChEBI" id="CHEBI:62830"/>
        <dbReference type="EC" id="1.1.1.133"/>
    </reaction>
</comment>
<evidence type="ECO:0000256" key="1">
    <source>
        <dbReference type="ARBA" id="ARBA00004781"/>
    </source>
</evidence>
<evidence type="ECO:0000256" key="3">
    <source>
        <dbReference type="ARBA" id="ARBA00012929"/>
    </source>
</evidence>